<feature type="compositionally biased region" description="Polar residues" evidence="1">
    <location>
        <begin position="181"/>
        <end position="200"/>
    </location>
</feature>
<name>A0A7C8R447_ORBOL</name>
<sequence>MNRSEDLQLIQLLENSCRLEIATVTGDDGEPTRLAYPEIESHDQNSNGIWQPIPKEFLIPYKNANNPSFNEYLAQVSLHNPKGILEGQIYQPVHRFIQNHPYFSMIRPCIQPRPPSSSPPPPPPPPPSPSQVPRLPISLNIGSSALYLRRKSKLNPKRPQSPPPATSYDPSTNPRERGRLATQQYSNPPLNYPTTLNHAPNPSKYPMQYSSPPPPTQTQAYASHSRAADIRRQSQHPSLSHVTTVTMPNPINAPFAFPGPITRDSCPKGFRASFRAWFKCE</sequence>
<evidence type="ECO:0000313" key="3">
    <source>
        <dbReference type="Proteomes" id="UP000474640"/>
    </source>
</evidence>
<feature type="region of interest" description="Disordered" evidence="1">
    <location>
        <begin position="153"/>
        <end position="237"/>
    </location>
</feature>
<dbReference type="AlphaFoldDB" id="A0A7C8R447"/>
<protein>
    <submittedName>
        <fullName evidence="2">Uncharacterized protein</fullName>
    </submittedName>
</protein>
<feature type="region of interest" description="Disordered" evidence="1">
    <location>
        <begin position="107"/>
        <end position="136"/>
    </location>
</feature>
<comment type="caution">
    <text evidence="2">The sequence shown here is derived from an EMBL/GenBank/DDBJ whole genome shotgun (WGS) entry which is preliminary data.</text>
</comment>
<evidence type="ECO:0000256" key="1">
    <source>
        <dbReference type="SAM" id="MobiDB-lite"/>
    </source>
</evidence>
<accession>A0A7C8R447</accession>
<evidence type="ECO:0000313" key="2">
    <source>
        <dbReference type="EMBL" id="KAF3270571.1"/>
    </source>
</evidence>
<dbReference type="Proteomes" id="UP000474640">
    <property type="component" value="Unassembled WGS sequence"/>
</dbReference>
<organism evidence="2 3">
    <name type="scientific">Orbilia oligospora</name>
    <name type="common">Nematode-trapping fungus</name>
    <name type="synonym">Arthrobotrys oligospora</name>
    <dbReference type="NCBI Taxonomy" id="2813651"/>
    <lineage>
        <taxon>Eukaryota</taxon>
        <taxon>Fungi</taxon>
        <taxon>Dikarya</taxon>
        <taxon>Ascomycota</taxon>
        <taxon>Pezizomycotina</taxon>
        <taxon>Orbiliomycetes</taxon>
        <taxon>Orbiliales</taxon>
        <taxon>Orbiliaceae</taxon>
        <taxon>Orbilia</taxon>
    </lineage>
</organism>
<dbReference type="EMBL" id="JAABOJ010000073">
    <property type="protein sequence ID" value="KAF3270571.1"/>
    <property type="molecule type" value="Genomic_DNA"/>
</dbReference>
<reference evidence="2 3" key="1">
    <citation type="submission" date="2020-01" db="EMBL/GenBank/DDBJ databases">
        <authorList>
            <person name="Palmer J.M."/>
        </authorList>
    </citation>
    <scope>NUCLEOTIDE SEQUENCE [LARGE SCALE GENOMIC DNA]</scope>
    <source>
        <strain evidence="2 3">TWF970</strain>
    </source>
</reference>
<proteinExistence type="predicted"/>
<feature type="compositionally biased region" description="Pro residues" evidence="1">
    <location>
        <begin position="111"/>
        <end position="130"/>
    </location>
</feature>
<gene>
    <name evidence="2" type="ORF">TWF970_010774</name>
</gene>